<keyword evidence="1" id="KW-1133">Transmembrane helix</keyword>
<keyword evidence="1" id="KW-0812">Transmembrane</keyword>
<dbReference type="EMBL" id="BAAAEI010000001">
    <property type="protein sequence ID" value="GAA0339557.1"/>
    <property type="molecule type" value="Genomic_DNA"/>
</dbReference>
<feature type="transmembrane region" description="Helical" evidence="1">
    <location>
        <begin position="82"/>
        <end position="101"/>
    </location>
</feature>
<keyword evidence="3" id="KW-1185">Reference proteome</keyword>
<evidence type="ECO:0000313" key="2">
    <source>
        <dbReference type="EMBL" id="GAA0339557.1"/>
    </source>
</evidence>
<proteinExistence type="predicted"/>
<gene>
    <name evidence="2" type="ORF">GCM10009092_00030</name>
</gene>
<name>A0ABN0WJ55_9ALTE</name>
<evidence type="ECO:0000313" key="3">
    <source>
        <dbReference type="Proteomes" id="UP001501757"/>
    </source>
</evidence>
<dbReference type="Proteomes" id="UP001501757">
    <property type="component" value="Unassembled WGS sequence"/>
</dbReference>
<protein>
    <submittedName>
        <fullName evidence="2">Uncharacterized protein</fullName>
    </submittedName>
</protein>
<organism evidence="2 3">
    <name type="scientific">Bowmanella denitrificans</name>
    <dbReference type="NCBI Taxonomy" id="366582"/>
    <lineage>
        <taxon>Bacteria</taxon>
        <taxon>Pseudomonadati</taxon>
        <taxon>Pseudomonadota</taxon>
        <taxon>Gammaproteobacteria</taxon>
        <taxon>Alteromonadales</taxon>
        <taxon>Alteromonadaceae</taxon>
        <taxon>Bowmanella</taxon>
    </lineage>
</organism>
<reference evidence="2 3" key="1">
    <citation type="journal article" date="2019" name="Int. J. Syst. Evol. Microbiol.">
        <title>The Global Catalogue of Microorganisms (GCM) 10K type strain sequencing project: providing services to taxonomists for standard genome sequencing and annotation.</title>
        <authorList>
            <consortium name="The Broad Institute Genomics Platform"/>
            <consortium name="The Broad Institute Genome Sequencing Center for Infectious Disease"/>
            <person name="Wu L."/>
            <person name="Ma J."/>
        </authorList>
    </citation>
    <scope>NUCLEOTIDE SEQUENCE [LARGE SCALE GENOMIC DNA]</scope>
    <source>
        <strain evidence="2 3">JCM 13378</strain>
    </source>
</reference>
<dbReference type="Gene3D" id="6.20.20.10">
    <property type="match status" value="1"/>
</dbReference>
<accession>A0ABN0WJ55</accession>
<sequence>MAICSRCLGSGRLADVESCPQCSGTGQTELSAVGIERQHSKAKKNKYKAIVEGIWEISLMLGMLIFFIQYQQSKTFVDAMRSAAAMFFLFGMVLTLGYLLINFAISIYQKLSGTDKG</sequence>
<dbReference type="RefSeq" id="WP_343840146.1">
    <property type="nucleotide sequence ID" value="NZ_BAAAEI010000001.1"/>
</dbReference>
<comment type="caution">
    <text evidence="2">The sequence shown here is derived from an EMBL/GenBank/DDBJ whole genome shotgun (WGS) entry which is preliminary data.</text>
</comment>
<keyword evidence="1" id="KW-0472">Membrane</keyword>
<feature type="transmembrane region" description="Helical" evidence="1">
    <location>
        <begin position="49"/>
        <end position="70"/>
    </location>
</feature>
<evidence type="ECO:0000256" key="1">
    <source>
        <dbReference type="SAM" id="Phobius"/>
    </source>
</evidence>